<proteinExistence type="predicted"/>
<evidence type="ECO:0000313" key="3">
    <source>
        <dbReference type="Proteomes" id="UP000830167"/>
    </source>
</evidence>
<sequence>MLKLHFFGENTKFHHIGLGIEDVAKINLDSTFLTHDPIQKVKVGFVQVGDCCVEIIEPVGEQSPVRNSIKKGNKLMHICFEVNDLDEALRQAEQNAFKVIQKPVPAEAFNQRKIAWVYHPNWGLYELLESGKDSC</sequence>
<evidence type="ECO:0000313" key="2">
    <source>
        <dbReference type="EMBL" id="UOF91399.1"/>
    </source>
</evidence>
<keyword evidence="3" id="KW-1185">Reference proteome</keyword>
<dbReference type="EMBL" id="CP089291">
    <property type="protein sequence ID" value="UOF91399.1"/>
    <property type="molecule type" value="Genomic_DNA"/>
</dbReference>
<dbReference type="Pfam" id="PF13669">
    <property type="entry name" value="Glyoxalase_4"/>
    <property type="match status" value="1"/>
</dbReference>
<gene>
    <name evidence="2" type="ORF">LSG31_03860</name>
</gene>
<organism evidence="2 3">
    <name type="scientific">Fodinisporobacter ferrooxydans</name>
    <dbReference type="NCBI Taxonomy" id="2901836"/>
    <lineage>
        <taxon>Bacteria</taxon>
        <taxon>Bacillati</taxon>
        <taxon>Bacillota</taxon>
        <taxon>Bacilli</taxon>
        <taxon>Bacillales</taxon>
        <taxon>Alicyclobacillaceae</taxon>
        <taxon>Fodinisporobacter</taxon>
    </lineage>
</organism>
<name>A0ABY4CN17_9BACL</name>
<protein>
    <submittedName>
        <fullName evidence="2">VOC family protein</fullName>
    </submittedName>
</protein>
<evidence type="ECO:0000259" key="1">
    <source>
        <dbReference type="PROSITE" id="PS51819"/>
    </source>
</evidence>
<reference evidence="2" key="1">
    <citation type="submission" date="2021-12" db="EMBL/GenBank/DDBJ databases">
        <title>Alicyclobacillaceae gen. nov., sp. nov., isolated from chalcocite enrichment system.</title>
        <authorList>
            <person name="Jiang Z."/>
        </authorList>
    </citation>
    <scope>NUCLEOTIDE SEQUENCE</scope>
    <source>
        <strain evidence="2">MYW30-H2</strain>
    </source>
</reference>
<dbReference type="PROSITE" id="PS51819">
    <property type="entry name" value="VOC"/>
    <property type="match status" value="1"/>
</dbReference>
<dbReference type="InterPro" id="IPR029068">
    <property type="entry name" value="Glyas_Bleomycin-R_OHBP_Dase"/>
</dbReference>
<accession>A0ABY4CN17</accession>
<dbReference type="Gene3D" id="3.10.180.10">
    <property type="entry name" value="2,3-Dihydroxybiphenyl 1,2-Dioxygenase, domain 1"/>
    <property type="match status" value="1"/>
</dbReference>
<dbReference type="SUPFAM" id="SSF54593">
    <property type="entry name" value="Glyoxalase/Bleomycin resistance protein/Dihydroxybiphenyl dioxygenase"/>
    <property type="match status" value="1"/>
</dbReference>
<feature type="domain" description="VOC" evidence="1">
    <location>
        <begin position="12"/>
        <end position="130"/>
    </location>
</feature>
<dbReference type="RefSeq" id="WP_347438091.1">
    <property type="nucleotide sequence ID" value="NZ_CP089291.1"/>
</dbReference>
<dbReference type="InterPro" id="IPR037523">
    <property type="entry name" value="VOC_core"/>
</dbReference>
<dbReference type="Proteomes" id="UP000830167">
    <property type="component" value="Chromosome"/>
</dbReference>